<evidence type="ECO:0000256" key="1">
    <source>
        <dbReference type="ARBA" id="ARBA00022734"/>
    </source>
</evidence>
<accession>A0ABM4CII8</accession>
<dbReference type="Gene3D" id="2.80.10.50">
    <property type="match status" value="1"/>
</dbReference>
<dbReference type="PANTHER" id="PTHR11675:SF119">
    <property type="entry name" value="POLYPEPTIDE N-ACETYLGALACTOSAMINYLTRANSFERASE 2"/>
    <property type="match status" value="1"/>
</dbReference>
<dbReference type="Pfam" id="PF00652">
    <property type="entry name" value="Ricin_B_lectin"/>
    <property type="match status" value="1"/>
</dbReference>
<dbReference type="SUPFAM" id="SSF50370">
    <property type="entry name" value="Ricin B-like lectins"/>
    <property type="match status" value="1"/>
</dbReference>
<dbReference type="PROSITE" id="PS50231">
    <property type="entry name" value="RICIN_B_LECTIN"/>
    <property type="match status" value="1"/>
</dbReference>
<keyword evidence="2" id="KW-1015">Disulfide bond</keyword>
<keyword evidence="5" id="KW-1185">Reference proteome</keyword>
<keyword evidence="3" id="KW-0472">Membrane</keyword>
<feature type="domain" description="Ricin B lectin" evidence="4">
    <location>
        <begin position="86"/>
        <end position="215"/>
    </location>
</feature>
<dbReference type="InterPro" id="IPR000772">
    <property type="entry name" value="Ricin_B_lectin"/>
</dbReference>
<dbReference type="Proteomes" id="UP001652625">
    <property type="component" value="Chromosome 09"/>
</dbReference>
<evidence type="ECO:0000259" key="4">
    <source>
        <dbReference type="SMART" id="SM00458"/>
    </source>
</evidence>
<dbReference type="InterPro" id="IPR035992">
    <property type="entry name" value="Ricin_B-like_lectins"/>
</dbReference>
<protein>
    <submittedName>
        <fullName evidence="6">Polypeptide N-acetylgalactosaminyltransferase 2</fullName>
    </submittedName>
</protein>
<organism evidence="5 6">
    <name type="scientific">Hydra vulgaris</name>
    <name type="common">Hydra</name>
    <name type="synonym">Hydra attenuata</name>
    <dbReference type="NCBI Taxonomy" id="6087"/>
    <lineage>
        <taxon>Eukaryota</taxon>
        <taxon>Metazoa</taxon>
        <taxon>Cnidaria</taxon>
        <taxon>Hydrozoa</taxon>
        <taxon>Hydroidolina</taxon>
        <taxon>Anthoathecata</taxon>
        <taxon>Aplanulata</taxon>
        <taxon>Hydridae</taxon>
        <taxon>Hydra</taxon>
    </lineage>
</organism>
<sequence>MKNVWVAITSVLVCSLIFFTSLLFYRTNLKYYRDVKRSFTENEEENEMESKLIFSKQDKCPYSFGFIEELIEIDHMEKRRLLPEHRKQNFSGGLVNQDMMCLDTMDASENMFIGMYECHGNGRNQAITFTTDGLIEAAASKPLCLSIKNMISVQVVLKRCDKNDGTQIWTTDSTLGHVIPNIKRDYCLTTSYQNEINVDIQPCKTDNSGQRWQLIMNEVLLHLQEEILNDTFMLKKKRKQTEKLILHQRLVSEDESLIL</sequence>
<proteinExistence type="predicted"/>
<keyword evidence="3" id="KW-0812">Transmembrane</keyword>
<dbReference type="PANTHER" id="PTHR11675">
    <property type="entry name" value="N-ACETYLGALACTOSAMINYLTRANSFERASE"/>
    <property type="match status" value="1"/>
</dbReference>
<evidence type="ECO:0000313" key="6">
    <source>
        <dbReference type="RefSeq" id="XP_065661554.1"/>
    </source>
</evidence>
<gene>
    <name evidence="6" type="primary">LOC100198277</name>
</gene>
<evidence type="ECO:0000256" key="3">
    <source>
        <dbReference type="SAM" id="Phobius"/>
    </source>
</evidence>
<keyword evidence="1" id="KW-0430">Lectin</keyword>
<keyword evidence="3" id="KW-1133">Transmembrane helix</keyword>
<dbReference type="RefSeq" id="XP_065661554.1">
    <property type="nucleotide sequence ID" value="XM_065805482.1"/>
</dbReference>
<reference evidence="6" key="1">
    <citation type="submission" date="2025-08" db="UniProtKB">
        <authorList>
            <consortium name="RefSeq"/>
        </authorList>
    </citation>
    <scope>IDENTIFICATION</scope>
</reference>
<evidence type="ECO:0000256" key="2">
    <source>
        <dbReference type="ARBA" id="ARBA00023157"/>
    </source>
</evidence>
<dbReference type="SMART" id="SM00458">
    <property type="entry name" value="RICIN"/>
    <property type="match status" value="1"/>
</dbReference>
<dbReference type="GeneID" id="100198277"/>
<name>A0ABM4CII8_HYDVU</name>
<evidence type="ECO:0000313" key="5">
    <source>
        <dbReference type="Proteomes" id="UP001652625"/>
    </source>
</evidence>
<feature type="transmembrane region" description="Helical" evidence="3">
    <location>
        <begin position="6"/>
        <end position="25"/>
    </location>
</feature>